<dbReference type="CDD" id="cd16320">
    <property type="entry name" value="MraZ_N"/>
    <property type="match status" value="1"/>
</dbReference>
<dbReference type="InterPro" id="IPR035644">
    <property type="entry name" value="MraZ_C"/>
</dbReference>
<proteinExistence type="inferred from homology"/>
<dbReference type="EMBL" id="OJIN01000103">
    <property type="protein sequence ID" value="SPD73617.1"/>
    <property type="molecule type" value="Genomic_DNA"/>
</dbReference>
<dbReference type="GO" id="GO:0005737">
    <property type="term" value="C:cytoplasm"/>
    <property type="evidence" value="ECO:0007669"/>
    <property type="project" value="UniProtKB-UniRule"/>
</dbReference>
<dbReference type="Pfam" id="PF02381">
    <property type="entry name" value="MraZ"/>
    <property type="match status" value="2"/>
</dbReference>
<evidence type="ECO:0000256" key="6">
    <source>
        <dbReference type="ARBA" id="ARBA00023163"/>
    </source>
</evidence>
<evidence type="ECO:0000259" key="8">
    <source>
        <dbReference type="PROSITE" id="PS51740"/>
    </source>
</evidence>
<dbReference type="InterPro" id="IPR020603">
    <property type="entry name" value="MraZ_dom"/>
</dbReference>
<comment type="subunit">
    <text evidence="7">Forms oligomers.</text>
</comment>
<sequence length="149" mass="17184">MFRGRSRHNLDDKGRLAIPSRFKEILDQKGEDCLVVTNHDTGYDTCLWAYPRDAWKQIEEAAAKLPQFSRAAHDYLRFFISGAVECTLKNGRITIPPDLRELAGLKKEVMLVGALTKFEIWEKDKWEEEFKRSREGFAKASESLSEFGI</sequence>
<dbReference type="GO" id="GO:0003700">
    <property type="term" value="F:DNA-binding transcription factor activity"/>
    <property type="evidence" value="ECO:0007669"/>
    <property type="project" value="UniProtKB-UniRule"/>
</dbReference>
<evidence type="ECO:0000256" key="3">
    <source>
        <dbReference type="ARBA" id="ARBA00022737"/>
    </source>
</evidence>
<accession>A0A445MVT8</accession>
<evidence type="ECO:0000256" key="1">
    <source>
        <dbReference type="ARBA" id="ARBA00013860"/>
    </source>
</evidence>
<dbReference type="InterPro" id="IPR035642">
    <property type="entry name" value="MraZ_N"/>
</dbReference>
<dbReference type="GO" id="GO:2000143">
    <property type="term" value="P:negative regulation of DNA-templated transcription initiation"/>
    <property type="evidence" value="ECO:0007669"/>
    <property type="project" value="TreeGrafter"/>
</dbReference>
<protein>
    <recommendedName>
        <fullName evidence="1 7">Transcriptional regulator MraZ</fullName>
    </recommendedName>
</protein>
<keyword evidence="2 7" id="KW-0963">Cytoplasm</keyword>
<dbReference type="InterPro" id="IPR038619">
    <property type="entry name" value="MraZ_sf"/>
</dbReference>
<reference evidence="9" key="1">
    <citation type="submission" date="2018-01" db="EMBL/GenBank/DDBJ databases">
        <authorList>
            <person name="Regsiter A."/>
            <person name="William W."/>
        </authorList>
    </citation>
    <scope>NUCLEOTIDE SEQUENCE</scope>
    <source>
        <strain evidence="9">TRIP AH-1</strain>
    </source>
</reference>
<dbReference type="CDD" id="cd16321">
    <property type="entry name" value="MraZ_C"/>
    <property type="match status" value="1"/>
</dbReference>
<dbReference type="InterPro" id="IPR003444">
    <property type="entry name" value="MraZ"/>
</dbReference>
<dbReference type="NCBIfam" id="TIGR00242">
    <property type="entry name" value="division/cell wall cluster transcriptional repressor MraZ"/>
    <property type="match status" value="1"/>
</dbReference>
<name>A0A445MVT8_9BACT</name>
<comment type="similarity">
    <text evidence="7">Belongs to the MraZ family.</text>
</comment>
<dbReference type="InterPro" id="IPR007159">
    <property type="entry name" value="SpoVT-AbrB_dom"/>
</dbReference>
<dbReference type="AlphaFoldDB" id="A0A445MVT8"/>
<keyword evidence="4 7" id="KW-0805">Transcription regulation</keyword>
<evidence type="ECO:0000256" key="5">
    <source>
        <dbReference type="ARBA" id="ARBA00023125"/>
    </source>
</evidence>
<dbReference type="PANTHER" id="PTHR34701">
    <property type="entry name" value="TRANSCRIPTIONAL REGULATOR MRAZ"/>
    <property type="match status" value="1"/>
</dbReference>
<dbReference type="GO" id="GO:0009295">
    <property type="term" value="C:nucleoid"/>
    <property type="evidence" value="ECO:0007669"/>
    <property type="project" value="UniProtKB-SubCell"/>
</dbReference>
<dbReference type="Gene3D" id="3.40.1550.20">
    <property type="entry name" value="Transcriptional regulator MraZ domain"/>
    <property type="match status" value="1"/>
</dbReference>
<dbReference type="GO" id="GO:0000976">
    <property type="term" value="F:transcription cis-regulatory region binding"/>
    <property type="evidence" value="ECO:0007669"/>
    <property type="project" value="TreeGrafter"/>
</dbReference>
<dbReference type="SUPFAM" id="SSF89447">
    <property type="entry name" value="AbrB/MazE/MraZ-like"/>
    <property type="match status" value="1"/>
</dbReference>
<gene>
    <name evidence="7 9" type="primary">mraZ</name>
    <name evidence="9" type="ORF">PITCH_A1910023</name>
</gene>
<feature type="domain" description="SpoVT-AbrB" evidence="8">
    <location>
        <begin position="5"/>
        <end position="54"/>
    </location>
</feature>
<keyword evidence="5 7" id="KW-0238">DNA-binding</keyword>
<evidence type="ECO:0000256" key="2">
    <source>
        <dbReference type="ARBA" id="ARBA00022490"/>
    </source>
</evidence>
<dbReference type="InterPro" id="IPR037914">
    <property type="entry name" value="SpoVT-AbrB_sf"/>
</dbReference>
<keyword evidence="6 7" id="KW-0804">Transcription</keyword>
<dbReference type="PROSITE" id="PS51740">
    <property type="entry name" value="SPOVT_ABRB"/>
    <property type="match status" value="2"/>
</dbReference>
<evidence type="ECO:0000313" key="9">
    <source>
        <dbReference type="EMBL" id="SPD73617.1"/>
    </source>
</evidence>
<evidence type="ECO:0000256" key="4">
    <source>
        <dbReference type="ARBA" id="ARBA00023015"/>
    </source>
</evidence>
<dbReference type="PANTHER" id="PTHR34701:SF1">
    <property type="entry name" value="TRANSCRIPTIONAL REGULATOR MRAZ"/>
    <property type="match status" value="1"/>
</dbReference>
<keyword evidence="3" id="KW-0677">Repeat</keyword>
<evidence type="ECO:0000256" key="7">
    <source>
        <dbReference type="HAMAP-Rule" id="MF_01008"/>
    </source>
</evidence>
<dbReference type="HAMAP" id="MF_01008">
    <property type="entry name" value="MraZ"/>
    <property type="match status" value="1"/>
</dbReference>
<feature type="domain" description="SpoVT-AbrB" evidence="8">
    <location>
        <begin position="82"/>
        <end position="125"/>
    </location>
</feature>
<comment type="subcellular location">
    <subcellularLocation>
        <location evidence="7">Cytoplasm</location>
        <location evidence="7">Nucleoid</location>
    </subcellularLocation>
</comment>
<organism evidence="9">
    <name type="scientific">uncultured Desulfobacterium sp</name>
    <dbReference type="NCBI Taxonomy" id="201089"/>
    <lineage>
        <taxon>Bacteria</taxon>
        <taxon>Pseudomonadati</taxon>
        <taxon>Thermodesulfobacteriota</taxon>
        <taxon>Desulfobacteria</taxon>
        <taxon>Desulfobacterales</taxon>
        <taxon>Desulfobacteriaceae</taxon>
        <taxon>Desulfobacterium</taxon>
        <taxon>environmental samples</taxon>
    </lineage>
</organism>